<feature type="region of interest" description="Disordered" evidence="1">
    <location>
        <begin position="24"/>
        <end position="67"/>
    </location>
</feature>
<gene>
    <name evidence="2" type="ORF">EYF80_018599</name>
</gene>
<evidence type="ECO:0000313" key="3">
    <source>
        <dbReference type="Proteomes" id="UP000314294"/>
    </source>
</evidence>
<organism evidence="2 3">
    <name type="scientific">Liparis tanakae</name>
    <name type="common">Tanaka's snailfish</name>
    <dbReference type="NCBI Taxonomy" id="230148"/>
    <lineage>
        <taxon>Eukaryota</taxon>
        <taxon>Metazoa</taxon>
        <taxon>Chordata</taxon>
        <taxon>Craniata</taxon>
        <taxon>Vertebrata</taxon>
        <taxon>Euteleostomi</taxon>
        <taxon>Actinopterygii</taxon>
        <taxon>Neopterygii</taxon>
        <taxon>Teleostei</taxon>
        <taxon>Neoteleostei</taxon>
        <taxon>Acanthomorphata</taxon>
        <taxon>Eupercaria</taxon>
        <taxon>Perciformes</taxon>
        <taxon>Cottioidei</taxon>
        <taxon>Cottales</taxon>
        <taxon>Liparidae</taxon>
        <taxon>Liparis</taxon>
    </lineage>
</organism>
<reference evidence="2 3" key="1">
    <citation type="submission" date="2019-03" db="EMBL/GenBank/DDBJ databases">
        <title>First draft genome of Liparis tanakae, snailfish: a comprehensive survey of snailfish specific genes.</title>
        <authorList>
            <person name="Kim W."/>
            <person name="Song I."/>
            <person name="Jeong J.-H."/>
            <person name="Kim D."/>
            <person name="Kim S."/>
            <person name="Ryu S."/>
            <person name="Song J.Y."/>
            <person name="Lee S.K."/>
        </authorList>
    </citation>
    <scope>NUCLEOTIDE SEQUENCE [LARGE SCALE GENOMIC DNA]</scope>
    <source>
        <tissue evidence="2">Muscle</tissue>
    </source>
</reference>
<sequence>MRLQTRRRSGGSFSKLPKTYRSRRGFSITVQEGLTRDGTEAGRPSSPERVSFDGRSLHGDSPDTEQHSVLSVHDGRIPPHLLFGIPQQLSCHGLNDL</sequence>
<evidence type="ECO:0000313" key="2">
    <source>
        <dbReference type="EMBL" id="TNN71251.1"/>
    </source>
</evidence>
<dbReference type="EMBL" id="SRLO01000153">
    <property type="protein sequence ID" value="TNN71251.1"/>
    <property type="molecule type" value="Genomic_DNA"/>
</dbReference>
<name>A0A4Z2I0B1_9TELE</name>
<proteinExistence type="predicted"/>
<protein>
    <submittedName>
        <fullName evidence="2">Uncharacterized protein</fullName>
    </submittedName>
</protein>
<comment type="caution">
    <text evidence="2">The sequence shown here is derived from an EMBL/GenBank/DDBJ whole genome shotgun (WGS) entry which is preliminary data.</text>
</comment>
<feature type="compositionally biased region" description="Basic and acidic residues" evidence="1">
    <location>
        <begin position="50"/>
        <end position="66"/>
    </location>
</feature>
<accession>A0A4Z2I0B1</accession>
<evidence type="ECO:0000256" key="1">
    <source>
        <dbReference type="SAM" id="MobiDB-lite"/>
    </source>
</evidence>
<keyword evidence="3" id="KW-1185">Reference proteome</keyword>
<dbReference type="AlphaFoldDB" id="A0A4Z2I0B1"/>
<dbReference type="Proteomes" id="UP000314294">
    <property type="component" value="Unassembled WGS sequence"/>
</dbReference>